<protein>
    <submittedName>
        <fullName evidence="9">Major Facilitator Superfamily protein</fullName>
    </submittedName>
</protein>
<name>A0A1T5K692_9MICO</name>
<accession>A0A1T5K692</accession>
<keyword evidence="6 8" id="KW-0472">Membrane</keyword>
<dbReference type="InterPro" id="IPR036259">
    <property type="entry name" value="MFS_trans_sf"/>
</dbReference>
<evidence type="ECO:0000313" key="9">
    <source>
        <dbReference type="EMBL" id="SKC59143.1"/>
    </source>
</evidence>
<sequence>MPVIQTLLPRDPVARALTFSTMAFAASTGIFYTVSVLYFTRVVGLSAATVGLGLGIAGGAGVLGSYLAGRWSDRRGAHRVQVWGLVAQALALAAYSFTSDVVSFTAVAVVVSAGRGVQSTARQALLARWFTGPERVDVRARLRVVTNVLIGLGTLAAAVALLIDTAAAYRTAMVATALLLLGAVVPLVTLPRRVPGLAARMLADAPSSPSPSPSPSPSDAGEDGAGAAADAPHPLRDRTYVASVVLNAVVAMQFGVMTVGVPLWVASTDAPTAVVSALLVVNTAVVALLQVRASRGTHDVRGAGRAVRRGALLLAVACVLYAAAGHGSLVAATALLVLAAVAHSLGEVLSEAGGWGMAFELADPRRAGAYQGLSQTGYALAGMAAPVVVTALPIQFGTPGWLALGAIFVVAGAGAALVASRAADAADAQPVQEAAHLGS</sequence>
<keyword evidence="3" id="KW-1003">Cell membrane</keyword>
<dbReference type="EMBL" id="FUZQ01000003">
    <property type="protein sequence ID" value="SKC59143.1"/>
    <property type="molecule type" value="Genomic_DNA"/>
</dbReference>
<evidence type="ECO:0000256" key="7">
    <source>
        <dbReference type="SAM" id="MobiDB-lite"/>
    </source>
</evidence>
<reference evidence="9 10" key="1">
    <citation type="submission" date="2017-02" db="EMBL/GenBank/DDBJ databases">
        <authorList>
            <person name="Peterson S.W."/>
        </authorList>
    </citation>
    <scope>NUCLEOTIDE SEQUENCE [LARGE SCALE GENOMIC DNA]</scope>
    <source>
        <strain evidence="9 10">DSM 21481</strain>
    </source>
</reference>
<comment type="subcellular location">
    <subcellularLocation>
        <location evidence="1">Cell membrane</location>
        <topology evidence="1">Multi-pass membrane protein</topology>
    </subcellularLocation>
</comment>
<evidence type="ECO:0000256" key="5">
    <source>
        <dbReference type="ARBA" id="ARBA00022989"/>
    </source>
</evidence>
<dbReference type="InterPro" id="IPR011701">
    <property type="entry name" value="MFS"/>
</dbReference>
<evidence type="ECO:0000256" key="2">
    <source>
        <dbReference type="ARBA" id="ARBA00022448"/>
    </source>
</evidence>
<evidence type="ECO:0000256" key="3">
    <source>
        <dbReference type="ARBA" id="ARBA00022475"/>
    </source>
</evidence>
<dbReference type="PANTHER" id="PTHR23517">
    <property type="entry name" value="RESISTANCE PROTEIN MDTM, PUTATIVE-RELATED-RELATED"/>
    <property type="match status" value="1"/>
</dbReference>
<dbReference type="STRING" id="526729.SAMN04324258_1865"/>
<dbReference type="AlphaFoldDB" id="A0A1T5K692"/>
<organism evidence="9 10">
    <name type="scientific">Krasilnikoviella flava</name>
    <dbReference type="NCBI Taxonomy" id="526729"/>
    <lineage>
        <taxon>Bacteria</taxon>
        <taxon>Bacillati</taxon>
        <taxon>Actinomycetota</taxon>
        <taxon>Actinomycetes</taxon>
        <taxon>Micrococcales</taxon>
        <taxon>Promicromonosporaceae</taxon>
        <taxon>Krasilnikoviella</taxon>
    </lineage>
</organism>
<keyword evidence="10" id="KW-1185">Reference proteome</keyword>
<feature type="transmembrane region" description="Helical" evidence="8">
    <location>
        <begin position="142"/>
        <end position="163"/>
    </location>
</feature>
<keyword evidence="2" id="KW-0813">Transport</keyword>
<dbReference type="Pfam" id="PF07690">
    <property type="entry name" value="MFS_1"/>
    <property type="match status" value="1"/>
</dbReference>
<keyword evidence="4 8" id="KW-0812">Transmembrane</keyword>
<dbReference type="PANTHER" id="PTHR23517:SF2">
    <property type="entry name" value="MULTIDRUG RESISTANCE PROTEIN MDTH"/>
    <property type="match status" value="1"/>
</dbReference>
<feature type="transmembrane region" description="Helical" evidence="8">
    <location>
        <begin position="169"/>
        <end position="190"/>
    </location>
</feature>
<evidence type="ECO:0000256" key="1">
    <source>
        <dbReference type="ARBA" id="ARBA00004651"/>
    </source>
</evidence>
<dbReference type="GO" id="GO:0022857">
    <property type="term" value="F:transmembrane transporter activity"/>
    <property type="evidence" value="ECO:0007669"/>
    <property type="project" value="InterPro"/>
</dbReference>
<feature type="transmembrane region" description="Helical" evidence="8">
    <location>
        <begin position="45"/>
        <end position="68"/>
    </location>
</feature>
<feature type="transmembrane region" description="Helical" evidence="8">
    <location>
        <begin position="272"/>
        <end position="291"/>
    </location>
</feature>
<evidence type="ECO:0000256" key="6">
    <source>
        <dbReference type="ARBA" id="ARBA00023136"/>
    </source>
</evidence>
<feature type="transmembrane region" description="Helical" evidence="8">
    <location>
        <begin position="244"/>
        <end position="266"/>
    </location>
</feature>
<dbReference type="InterPro" id="IPR050171">
    <property type="entry name" value="MFS_Transporters"/>
</dbReference>
<evidence type="ECO:0000313" key="10">
    <source>
        <dbReference type="Proteomes" id="UP000189777"/>
    </source>
</evidence>
<feature type="region of interest" description="Disordered" evidence="7">
    <location>
        <begin position="202"/>
        <end position="232"/>
    </location>
</feature>
<keyword evidence="5 8" id="KW-1133">Transmembrane helix</keyword>
<dbReference type="SUPFAM" id="SSF103473">
    <property type="entry name" value="MFS general substrate transporter"/>
    <property type="match status" value="1"/>
</dbReference>
<dbReference type="GO" id="GO:0005886">
    <property type="term" value="C:plasma membrane"/>
    <property type="evidence" value="ECO:0007669"/>
    <property type="project" value="UniProtKB-SubCell"/>
</dbReference>
<dbReference type="Gene3D" id="1.20.1250.20">
    <property type="entry name" value="MFS general substrate transporter like domains"/>
    <property type="match status" value="1"/>
</dbReference>
<dbReference type="Proteomes" id="UP000189777">
    <property type="component" value="Unassembled WGS sequence"/>
</dbReference>
<feature type="transmembrane region" description="Helical" evidence="8">
    <location>
        <begin position="12"/>
        <end position="39"/>
    </location>
</feature>
<feature type="transmembrane region" description="Helical" evidence="8">
    <location>
        <begin position="400"/>
        <end position="419"/>
    </location>
</feature>
<evidence type="ECO:0000256" key="8">
    <source>
        <dbReference type="SAM" id="Phobius"/>
    </source>
</evidence>
<evidence type="ECO:0000256" key="4">
    <source>
        <dbReference type="ARBA" id="ARBA00022692"/>
    </source>
</evidence>
<feature type="transmembrane region" description="Helical" evidence="8">
    <location>
        <begin position="312"/>
        <end position="341"/>
    </location>
</feature>
<proteinExistence type="predicted"/>
<gene>
    <name evidence="9" type="ORF">SAMN04324258_1865</name>
</gene>